<sequence length="113" mass="13035">MRISTFPAILSVAIFISSYANAYRYDENKVYARDPHYVDTLSHEITVRDLLSELTTRELVDELDRRGLPLDNTWSRTPAKYPCTSCNMKFDSESKMSEYACMRLLVIPKMPGC</sequence>
<evidence type="ECO:0000256" key="1">
    <source>
        <dbReference type="SAM" id="SignalP"/>
    </source>
</evidence>
<evidence type="ECO:0000313" key="2">
    <source>
        <dbReference type="EMBL" id="KAF6744555.1"/>
    </source>
</evidence>
<dbReference type="Proteomes" id="UP000521943">
    <property type="component" value="Unassembled WGS sequence"/>
</dbReference>
<name>A0A8H6HCJ4_9AGAR</name>
<dbReference type="EMBL" id="JACGCI010000118">
    <property type="protein sequence ID" value="KAF6744555.1"/>
    <property type="molecule type" value="Genomic_DNA"/>
</dbReference>
<protein>
    <submittedName>
        <fullName evidence="2">Uncharacterized protein</fullName>
    </submittedName>
</protein>
<dbReference type="AlphaFoldDB" id="A0A8H6HCJ4"/>
<evidence type="ECO:0000313" key="3">
    <source>
        <dbReference type="Proteomes" id="UP000521943"/>
    </source>
</evidence>
<accession>A0A8H6HCJ4</accession>
<proteinExistence type="predicted"/>
<gene>
    <name evidence="2" type="ORF">DFP72DRAFT_857349</name>
</gene>
<keyword evidence="3" id="KW-1185">Reference proteome</keyword>
<reference evidence="2 3" key="1">
    <citation type="submission" date="2020-07" db="EMBL/GenBank/DDBJ databases">
        <title>Comparative genomics of pyrophilous fungi reveals a link between fire events and developmental genes.</title>
        <authorList>
            <consortium name="DOE Joint Genome Institute"/>
            <person name="Steindorff A.S."/>
            <person name="Carver A."/>
            <person name="Calhoun S."/>
            <person name="Stillman K."/>
            <person name="Liu H."/>
            <person name="Lipzen A."/>
            <person name="Pangilinan J."/>
            <person name="Labutti K."/>
            <person name="Bruns T.D."/>
            <person name="Grigoriev I.V."/>
        </authorList>
    </citation>
    <scope>NUCLEOTIDE SEQUENCE [LARGE SCALE GENOMIC DNA]</scope>
    <source>
        <strain evidence="2 3">CBS 144469</strain>
    </source>
</reference>
<organism evidence="2 3">
    <name type="scientific">Ephemerocybe angulata</name>
    <dbReference type="NCBI Taxonomy" id="980116"/>
    <lineage>
        <taxon>Eukaryota</taxon>
        <taxon>Fungi</taxon>
        <taxon>Dikarya</taxon>
        <taxon>Basidiomycota</taxon>
        <taxon>Agaricomycotina</taxon>
        <taxon>Agaricomycetes</taxon>
        <taxon>Agaricomycetidae</taxon>
        <taxon>Agaricales</taxon>
        <taxon>Agaricineae</taxon>
        <taxon>Psathyrellaceae</taxon>
        <taxon>Ephemerocybe</taxon>
    </lineage>
</organism>
<comment type="caution">
    <text evidence="2">The sequence shown here is derived from an EMBL/GenBank/DDBJ whole genome shotgun (WGS) entry which is preliminary data.</text>
</comment>
<keyword evidence="1" id="KW-0732">Signal</keyword>
<feature type="chain" id="PRO_5034938021" evidence="1">
    <location>
        <begin position="23"/>
        <end position="113"/>
    </location>
</feature>
<feature type="signal peptide" evidence="1">
    <location>
        <begin position="1"/>
        <end position="22"/>
    </location>
</feature>